<keyword evidence="1" id="KW-0812">Transmembrane</keyword>
<sequence length="295" mass="31952">MHPPHCGPRNNFSRTHLPFTLAHPAAILPFLRQPFVPIALIAGAMAPDIPYFAMVSSTSESWYEPFLNGTNSHDFAQILSVGLPLALVLAGFLWLVARPLRWATPDAWLPTKTPATGRKPSSARIALWTFYSLMLGLVTHLAWDSLTHGGGRVVQLLPVLSTELFSGFPAYRILQHLSTVVGLLVLLWWYVKRVKASRAADTSTETSVTRFRTALVGLILLVPAALAAGIGVSHELTVNAELGAGIGVELGIESLLWIAITRGGAALLLAATAYGLVWQGTALFIWLRTRAHSRA</sequence>
<reference evidence="2 3" key="1">
    <citation type="submission" date="2019-07" db="EMBL/GenBank/DDBJ databases">
        <title>Analysis of the biochemical properties, biological activity and biotechnological potential of siderophores and biosurfactants produced by Antarctic psychrotolerant bacteria.</title>
        <authorList>
            <person name="Styczynski M."/>
            <person name="Krucon T."/>
            <person name="Decewicz P."/>
            <person name="Dziewit L."/>
        </authorList>
    </citation>
    <scope>NUCLEOTIDE SEQUENCE [LARGE SCALE GENOMIC DNA]</scope>
    <source>
        <strain evidence="2 3">ANT_H27</strain>
    </source>
</reference>
<feature type="transmembrane region" description="Helical" evidence="1">
    <location>
        <begin position="173"/>
        <end position="191"/>
    </location>
</feature>
<keyword evidence="1" id="KW-1133">Transmembrane helix</keyword>
<dbReference type="AlphaFoldDB" id="A0A5B0EE52"/>
<feature type="transmembrane region" description="Helical" evidence="1">
    <location>
        <begin position="211"/>
        <end position="232"/>
    </location>
</feature>
<feature type="transmembrane region" description="Helical" evidence="1">
    <location>
        <begin position="75"/>
        <end position="96"/>
    </location>
</feature>
<protein>
    <submittedName>
        <fullName evidence="2">DUF4184 family protein</fullName>
    </submittedName>
</protein>
<evidence type="ECO:0000313" key="3">
    <source>
        <dbReference type="Proteomes" id="UP000323856"/>
    </source>
</evidence>
<dbReference type="Proteomes" id="UP000323856">
    <property type="component" value="Unassembled WGS sequence"/>
</dbReference>
<organism evidence="2 3">
    <name type="scientific">Paeniglutamicibacter gangotriensis</name>
    <dbReference type="NCBI Taxonomy" id="254787"/>
    <lineage>
        <taxon>Bacteria</taxon>
        <taxon>Bacillati</taxon>
        <taxon>Actinomycetota</taxon>
        <taxon>Actinomycetes</taxon>
        <taxon>Micrococcales</taxon>
        <taxon>Micrococcaceae</taxon>
        <taxon>Paeniglutamicibacter</taxon>
    </lineage>
</organism>
<accession>A0A5B0EE52</accession>
<evidence type="ECO:0000256" key="1">
    <source>
        <dbReference type="SAM" id="Phobius"/>
    </source>
</evidence>
<feature type="transmembrane region" description="Helical" evidence="1">
    <location>
        <begin position="265"/>
        <end position="287"/>
    </location>
</feature>
<dbReference type="OrthoDB" id="9766267at2"/>
<dbReference type="EMBL" id="VOBL01000012">
    <property type="protein sequence ID" value="KAA0976040.1"/>
    <property type="molecule type" value="Genomic_DNA"/>
</dbReference>
<name>A0A5B0EE52_9MICC</name>
<comment type="caution">
    <text evidence="2">The sequence shown here is derived from an EMBL/GenBank/DDBJ whole genome shotgun (WGS) entry which is preliminary data.</text>
</comment>
<dbReference type="InterPro" id="IPR025238">
    <property type="entry name" value="DUF4184"/>
</dbReference>
<proteinExistence type="predicted"/>
<evidence type="ECO:0000313" key="2">
    <source>
        <dbReference type="EMBL" id="KAA0976040.1"/>
    </source>
</evidence>
<gene>
    <name evidence="2" type="ORF">FQ154_12060</name>
</gene>
<keyword evidence="1" id="KW-0472">Membrane</keyword>
<feature type="transmembrane region" description="Helical" evidence="1">
    <location>
        <begin position="125"/>
        <end position="143"/>
    </location>
</feature>
<dbReference type="Pfam" id="PF13803">
    <property type="entry name" value="DUF4184"/>
    <property type="match status" value="1"/>
</dbReference>